<dbReference type="InterPro" id="IPR018247">
    <property type="entry name" value="EF_Hand_1_Ca_BS"/>
</dbReference>
<reference evidence="3 4" key="1">
    <citation type="journal article" date="2018" name="Sci. Rep.">
        <title>Genomic signatures of local adaptation to the degree of environmental predictability in rotifers.</title>
        <authorList>
            <person name="Franch-Gras L."/>
            <person name="Hahn C."/>
            <person name="Garcia-Roger E.M."/>
            <person name="Carmona M.J."/>
            <person name="Serra M."/>
            <person name="Gomez A."/>
        </authorList>
    </citation>
    <scope>NUCLEOTIDE SEQUENCE [LARGE SCALE GENOMIC DNA]</scope>
    <source>
        <strain evidence="3">HYR1</strain>
    </source>
</reference>
<organism evidence="3 4">
    <name type="scientific">Brachionus plicatilis</name>
    <name type="common">Marine rotifer</name>
    <name type="synonym">Brachionus muelleri</name>
    <dbReference type="NCBI Taxonomy" id="10195"/>
    <lineage>
        <taxon>Eukaryota</taxon>
        <taxon>Metazoa</taxon>
        <taxon>Spiralia</taxon>
        <taxon>Gnathifera</taxon>
        <taxon>Rotifera</taxon>
        <taxon>Eurotatoria</taxon>
        <taxon>Monogononta</taxon>
        <taxon>Pseudotrocha</taxon>
        <taxon>Ploima</taxon>
        <taxon>Brachionidae</taxon>
        <taxon>Brachionus</taxon>
    </lineage>
</organism>
<proteinExistence type="predicted"/>
<evidence type="ECO:0000259" key="2">
    <source>
        <dbReference type="PROSITE" id="PS50222"/>
    </source>
</evidence>
<gene>
    <name evidence="3" type="ORF">BpHYR1_050753</name>
</gene>
<dbReference type="Gene3D" id="1.10.238.10">
    <property type="entry name" value="EF-hand"/>
    <property type="match status" value="2"/>
</dbReference>
<dbReference type="AlphaFoldDB" id="A0A3M7PAA9"/>
<feature type="domain" description="EF-hand" evidence="2">
    <location>
        <begin position="20"/>
        <end position="55"/>
    </location>
</feature>
<dbReference type="InterPro" id="IPR011992">
    <property type="entry name" value="EF-hand-dom_pair"/>
</dbReference>
<dbReference type="EMBL" id="REGN01012348">
    <property type="protein sequence ID" value="RMZ95710.1"/>
    <property type="molecule type" value="Genomic_DNA"/>
</dbReference>
<dbReference type="FunFam" id="1.10.238.10:FF:000001">
    <property type="entry name" value="Calmodulin 1"/>
    <property type="match status" value="1"/>
</dbReference>
<dbReference type="SUPFAM" id="SSF47473">
    <property type="entry name" value="EF-hand"/>
    <property type="match status" value="1"/>
</dbReference>
<evidence type="ECO:0000256" key="1">
    <source>
        <dbReference type="ARBA" id="ARBA00022837"/>
    </source>
</evidence>
<sequence length="177" mass="20166">MTESTSKPEIKDEAEQIVAQIQKKLTEAFDVFDGDKTRSVDAKEVPTIIHSLNLVPTQGEMRDLVTEMEDGDNSDVIKYEKFVAVMTDVLLNKKFKPANENKLYKALQVLDTENKGYYTKEDLVHLMTSEGEPFNTEEMNEMLQTCTAFADPASQADNPHILYKYYINDLVVEDTKD</sequence>
<feature type="domain" description="EF-hand" evidence="2">
    <location>
        <begin position="98"/>
        <end position="133"/>
    </location>
</feature>
<accession>A0A3M7PAA9</accession>
<evidence type="ECO:0000313" key="4">
    <source>
        <dbReference type="Proteomes" id="UP000276133"/>
    </source>
</evidence>
<dbReference type="PANTHER" id="PTHR46763">
    <property type="entry name" value="DYNEIN REGULATORY COMPLEX PROTEIN 8"/>
    <property type="match status" value="1"/>
</dbReference>
<dbReference type="PANTHER" id="PTHR46763:SF1">
    <property type="entry name" value="DYNEIN REGULATORY COMPLEX PROTEIN 8"/>
    <property type="match status" value="1"/>
</dbReference>
<dbReference type="Proteomes" id="UP000276133">
    <property type="component" value="Unassembled WGS sequence"/>
</dbReference>
<dbReference type="GO" id="GO:0005509">
    <property type="term" value="F:calcium ion binding"/>
    <property type="evidence" value="ECO:0007669"/>
    <property type="project" value="InterPro"/>
</dbReference>
<dbReference type="InterPro" id="IPR002048">
    <property type="entry name" value="EF_hand_dom"/>
</dbReference>
<dbReference type="PROSITE" id="PS50222">
    <property type="entry name" value="EF_HAND_2"/>
    <property type="match status" value="2"/>
</dbReference>
<name>A0A3M7PAA9_BRAPC</name>
<keyword evidence="1" id="KW-0106">Calcium</keyword>
<evidence type="ECO:0000313" key="3">
    <source>
        <dbReference type="EMBL" id="RMZ95710.1"/>
    </source>
</evidence>
<dbReference type="OrthoDB" id="10260307at2759"/>
<keyword evidence="4" id="KW-1185">Reference proteome</keyword>
<dbReference type="PROSITE" id="PS00018">
    <property type="entry name" value="EF_HAND_1"/>
    <property type="match status" value="1"/>
</dbReference>
<protein>
    <submittedName>
        <fullName evidence="3">EF-hand calcium-binding domain-containing 2</fullName>
    </submittedName>
</protein>
<comment type="caution">
    <text evidence="3">The sequence shown here is derived from an EMBL/GenBank/DDBJ whole genome shotgun (WGS) entry which is preliminary data.</text>
</comment>
<dbReference type="STRING" id="10195.A0A3M7PAA9"/>